<protein>
    <submittedName>
        <fullName evidence="2">CAD protein</fullName>
    </submittedName>
</protein>
<organism evidence="2 3">
    <name type="scientific">Frankliniella fusca</name>
    <dbReference type="NCBI Taxonomy" id="407009"/>
    <lineage>
        <taxon>Eukaryota</taxon>
        <taxon>Metazoa</taxon>
        <taxon>Ecdysozoa</taxon>
        <taxon>Arthropoda</taxon>
        <taxon>Hexapoda</taxon>
        <taxon>Insecta</taxon>
        <taxon>Pterygota</taxon>
        <taxon>Neoptera</taxon>
        <taxon>Paraneoptera</taxon>
        <taxon>Thysanoptera</taxon>
        <taxon>Terebrantia</taxon>
        <taxon>Thripoidea</taxon>
        <taxon>Thripidae</taxon>
        <taxon>Frankliniella</taxon>
    </lineage>
</organism>
<feature type="compositionally biased region" description="Basic and acidic residues" evidence="1">
    <location>
        <begin position="116"/>
        <end position="125"/>
    </location>
</feature>
<sequence>MESEVDARAREAAENTVEHLLEMLHDGRITFEDMKAAAQRDEAIFFNRPDFSDKYFAHRDSYIEEKEAVQPKNSAAYSTPRNGRPNRTTDSYMCRVARGIGLGNRGNKCSAQKTQKIRENEITIS</sequence>
<reference evidence="2" key="2">
    <citation type="journal article" date="2023" name="BMC Genomics">
        <title>Pest status, molecular evolution, and epigenetic factors derived from the genome assembly of Frankliniella fusca, a thysanopteran phytovirus vector.</title>
        <authorList>
            <person name="Catto M.A."/>
            <person name="Labadie P.E."/>
            <person name="Jacobson A.L."/>
            <person name="Kennedy G.G."/>
            <person name="Srinivasan R."/>
            <person name="Hunt B.G."/>
        </authorList>
    </citation>
    <scope>NUCLEOTIDE SEQUENCE</scope>
    <source>
        <strain evidence="2">PL_HMW_Pooled</strain>
    </source>
</reference>
<keyword evidence="3" id="KW-1185">Reference proteome</keyword>
<feature type="region of interest" description="Disordered" evidence="1">
    <location>
        <begin position="67"/>
        <end position="91"/>
    </location>
</feature>
<gene>
    <name evidence="2" type="ORF">KUF71_003491</name>
</gene>
<reference evidence="2" key="1">
    <citation type="submission" date="2021-07" db="EMBL/GenBank/DDBJ databases">
        <authorList>
            <person name="Catto M.A."/>
            <person name="Jacobson A."/>
            <person name="Kennedy G."/>
            <person name="Labadie P."/>
            <person name="Hunt B.G."/>
            <person name="Srinivasan R."/>
        </authorList>
    </citation>
    <scope>NUCLEOTIDE SEQUENCE</scope>
    <source>
        <strain evidence="2">PL_HMW_Pooled</strain>
        <tissue evidence="2">Head</tissue>
    </source>
</reference>
<name>A0AAE1HYS7_9NEOP</name>
<evidence type="ECO:0000313" key="2">
    <source>
        <dbReference type="EMBL" id="KAK3929484.1"/>
    </source>
</evidence>
<proteinExistence type="predicted"/>
<dbReference type="Proteomes" id="UP001219518">
    <property type="component" value="Unassembled WGS sequence"/>
</dbReference>
<dbReference type="EMBL" id="JAHWGI010001401">
    <property type="protein sequence ID" value="KAK3929484.1"/>
    <property type="molecule type" value="Genomic_DNA"/>
</dbReference>
<feature type="region of interest" description="Disordered" evidence="1">
    <location>
        <begin position="105"/>
        <end position="125"/>
    </location>
</feature>
<evidence type="ECO:0000313" key="3">
    <source>
        <dbReference type="Proteomes" id="UP001219518"/>
    </source>
</evidence>
<comment type="caution">
    <text evidence="2">The sequence shown here is derived from an EMBL/GenBank/DDBJ whole genome shotgun (WGS) entry which is preliminary data.</text>
</comment>
<feature type="compositionally biased region" description="Polar residues" evidence="1">
    <location>
        <begin position="71"/>
        <end position="91"/>
    </location>
</feature>
<accession>A0AAE1HYS7</accession>
<evidence type="ECO:0000256" key="1">
    <source>
        <dbReference type="SAM" id="MobiDB-lite"/>
    </source>
</evidence>
<dbReference type="AlphaFoldDB" id="A0AAE1HYS7"/>